<comment type="caution">
    <text evidence="1">The sequence shown here is derived from an EMBL/GenBank/DDBJ whole genome shotgun (WGS) entry which is preliminary data.</text>
</comment>
<name>A0A227KNX3_9BURK</name>
<gene>
    <name evidence="1" type="ORF">ADH67_06005</name>
</gene>
<sequence>MYLEEISQVIDRLRQWRAQTKQILDGINKRYPPEKTRELLSLKEYGELCNLIGFTAQEYVQLNEKYEKLIFGLEDLQSSYSYIHSADNEIKLSPHQAEVLLDILEELDREHRLTDEGVELLAYLYDATDKHHSQKHSELSTTNSSIN</sequence>
<dbReference type="AlphaFoldDB" id="A0A227KNX3"/>
<reference evidence="2" key="1">
    <citation type="submission" date="2017-05" db="EMBL/GenBank/DDBJ databases">
        <title>Improved OligoMM genomes.</title>
        <authorList>
            <person name="Garzetti D."/>
        </authorList>
    </citation>
    <scope>NUCLEOTIDE SEQUENCE [LARGE SCALE GENOMIC DNA]</scope>
    <source>
        <strain evidence="2">YL45</strain>
    </source>
</reference>
<keyword evidence="2" id="KW-1185">Reference proteome</keyword>
<organism evidence="1 2">
    <name type="scientific">Turicimonas muris</name>
    <dbReference type="NCBI Taxonomy" id="1796652"/>
    <lineage>
        <taxon>Bacteria</taxon>
        <taxon>Pseudomonadati</taxon>
        <taxon>Pseudomonadota</taxon>
        <taxon>Betaproteobacteria</taxon>
        <taxon>Burkholderiales</taxon>
        <taxon>Sutterellaceae</taxon>
        <taxon>Turicimonas</taxon>
    </lineage>
</organism>
<protein>
    <submittedName>
        <fullName evidence="1">Uncharacterized protein</fullName>
    </submittedName>
</protein>
<evidence type="ECO:0000313" key="1">
    <source>
        <dbReference type="EMBL" id="OXE49678.1"/>
    </source>
</evidence>
<evidence type="ECO:0000313" key="2">
    <source>
        <dbReference type="Proteomes" id="UP000214610"/>
    </source>
</evidence>
<dbReference type="Proteomes" id="UP000214610">
    <property type="component" value="Unassembled WGS sequence"/>
</dbReference>
<dbReference type="EMBL" id="NHMP01000003">
    <property type="protein sequence ID" value="OXE49678.1"/>
    <property type="molecule type" value="Genomic_DNA"/>
</dbReference>
<proteinExistence type="predicted"/>
<accession>A0A227KNX3</accession>